<evidence type="ECO:0000256" key="1">
    <source>
        <dbReference type="SAM" id="Phobius"/>
    </source>
</evidence>
<evidence type="ECO:0000313" key="3">
    <source>
        <dbReference type="EMBL" id="TFK02725.1"/>
    </source>
</evidence>
<keyword evidence="4" id="KW-1185">Reference proteome</keyword>
<keyword evidence="1" id="KW-1133">Transmembrane helix</keyword>
<dbReference type="SUPFAM" id="SSF51735">
    <property type="entry name" value="NAD(P)-binding Rossmann-fold domains"/>
    <property type="match status" value="1"/>
</dbReference>
<reference evidence="3 4" key="1">
    <citation type="submission" date="2019-04" db="EMBL/GenBank/DDBJ databases">
        <title>Draft genome of the big-headed turtle Platysternon megacephalum.</title>
        <authorList>
            <person name="Gong S."/>
        </authorList>
    </citation>
    <scope>NUCLEOTIDE SEQUENCE [LARGE SCALE GENOMIC DNA]</scope>
    <source>
        <strain evidence="3">DO16091913</strain>
        <tissue evidence="3">Muscle</tissue>
    </source>
</reference>
<evidence type="ECO:0000313" key="4">
    <source>
        <dbReference type="Proteomes" id="UP000297703"/>
    </source>
</evidence>
<dbReference type="InterPro" id="IPR006140">
    <property type="entry name" value="D-isomer_DH_NAD-bd"/>
</dbReference>
<organism evidence="3 4">
    <name type="scientific">Platysternon megacephalum</name>
    <name type="common">big-headed turtle</name>
    <dbReference type="NCBI Taxonomy" id="55544"/>
    <lineage>
        <taxon>Eukaryota</taxon>
        <taxon>Metazoa</taxon>
        <taxon>Chordata</taxon>
        <taxon>Craniata</taxon>
        <taxon>Vertebrata</taxon>
        <taxon>Euteleostomi</taxon>
        <taxon>Archelosauria</taxon>
        <taxon>Testudinata</taxon>
        <taxon>Testudines</taxon>
        <taxon>Cryptodira</taxon>
        <taxon>Durocryptodira</taxon>
        <taxon>Testudinoidea</taxon>
        <taxon>Platysternidae</taxon>
        <taxon>Platysternon</taxon>
    </lineage>
</organism>
<accession>A0A4D9E2Q2</accession>
<keyword evidence="1" id="KW-0812">Transmembrane</keyword>
<dbReference type="Gene3D" id="3.40.50.720">
    <property type="entry name" value="NAD(P)-binding Rossmann-like Domain"/>
    <property type="match status" value="1"/>
</dbReference>
<dbReference type="AlphaFoldDB" id="A0A4D9E2Q2"/>
<dbReference type="EMBL" id="QXTE01000177">
    <property type="protein sequence ID" value="TFK02725.1"/>
    <property type="molecule type" value="Genomic_DNA"/>
</dbReference>
<dbReference type="OrthoDB" id="298012at2759"/>
<evidence type="ECO:0000259" key="2">
    <source>
        <dbReference type="Pfam" id="PF02826"/>
    </source>
</evidence>
<dbReference type="Proteomes" id="UP000297703">
    <property type="component" value="Unassembled WGS sequence"/>
</dbReference>
<dbReference type="InterPro" id="IPR036291">
    <property type="entry name" value="NAD(P)-bd_dom_sf"/>
</dbReference>
<name>A0A4D9E2Q2_9SAUR</name>
<comment type="caution">
    <text evidence="3">The sequence shown here is derived from an EMBL/GenBank/DDBJ whole genome shotgun (WGS) entry which is preliminary data.</text>
</comment>
<feature type="transmembrane region" description="Helical" evidence="1">
    <location>
        <begin position="84"/>
        <end position="101"/>
    </location>
</feature>
<dbReference type="STRING" id="55544.A0A4D9E2Q2"/>
<dbReference type="GO" id="GO:0051287">
    <property type="term" value="F:NAD binding"/>
    <property type="evidence" value="ECO:0007669"/>
    <property type="project" value="InterPro"/>
</dbReference>
<gene>
    <name evidence="3" type="ORF">DR999_PMT14948</name>
</gene>
<feature type="domain" description="D-isomer specific 2-hydroxyacid dehydrogenase NAD-binding" evidence="2">
    <location>
        <begin position="111"/>
        <end position="146"/>
    </location>
</feature>
<dbReference type="Pfam" id="PF02826">
    <property type="entry name" value="2-Hacid_dh_C"/>
    <property type="match status" value="1"/>
</dbReference>
<reference evidence="3 4" key="2">
    <citation type="submission" date="2019-04" db="EMBL/GenBank/DDBJ databases">
        <title>The genome sequence of big-headed turtle.</title>
        <authorList>
            <person name="Gong S."/>
        </authorList>
    </citation>
    <scope>NUCLEOTIDE SEQUENCE [LARGE SCALE GENOMIC DNA]</scope>
    <source>
        <strain evidence="3">DO16091913</strain>
        <tissue evidence="3">Muscle</tissue>
    </source>
</reference>
<keyword evidence="1" id="KW-0472">Membrane</keyword>
<protein>
    <submittedName>
        <fullName evidence="3">Chloride channel protein 1</fullName>
    </submittedName>
</protein>
<proteinExistence type="predicted"/>
<sequence length="196" mass="21596">MVKRSGPLNADVPLKTNLGDRLPLPLLCHKFYLPEEIKPTNGCQIHSPFATVHSAETTSLGSLVTSDPGEIVPKLQTRKPIIKFSLYILFLFILTLSVHGIKKVHCYFNPGPVVDQDALVEALQTGVIKAAALDVTYPEPLPRYTAVCIYQKIFKTTEQEISTQKGTAGGDLAEAGDWHRWLPSVSEFSMLSCYAL</sequence>